<proteinExistence type="predicted"/>
<protein>
    <recommendedName>
        <fullName evidence="3">BZIP domain-containing protein</fullName>
    </recommendedName>
</protein>
<comment type="caution">
    <text evidence="4">The sequence shown here is derived from an EMBL/GenBank/DDBJ whole genome shotgun (WGS) entry which is preliminary data.</text>
</comment>
<dbReference type="GO" id="GO:0003700">
    <property type="term" value="F:DNA-binding transcription factor activity"/>
    <property type="evidence" value="ECO:0007669"/>
    <property type="project" value="InterPro"/>
</dbReference>
<gene>
    <name evidence="4" type="ORF">Pcinc_014413</name>
</gene>
<dbReference type="AlphaFoldDB" id="A0AAE1KQQ4"/>
<feature type="coiled-coil region" evidence="1">
    <location>
        <begin position="124"/>
        <end position="161"/>
    </location>
</feature>
<feature type="domain" description="BZIP" evidence="3">
    <location>
        <begin position="104"/>
        <end position="168"/>
    </location>
</feature>
<keyword evidence="5" id="KW-1185">Reference proteome</keyword>
<feature type="region of interest" description="Disordered" evidence="2">
    <location>
        <begin position="1"/>
        <end position="110"/>
    </location>
</feature>
<dbReference type="Proteomes" id="UP001286313">
    <property type="component" value="Unassembled WGS sequence"/>
</dbReference>
<feature type="compositionally biased region" description="Polar residues" evidence="2">
    <location>
        <begin position="72"/>
        <end position="84"/>
    </location>
</feature>
<reference evidence="4" key="1">
    <citation type="submission" date="2023-10" db="EMBL/GenBank/DDBJ databases">
        <title>Genome assemblies of two species of porcelain crab, Petrolisthes cinctipes and Petrolisthes manimaculis (Anomura: Porcellanidae).</title>
        <authorList>
            <person name="Angst P."/>
        </authorList>
    </citation>
    <scope>NUCLEOTIDE SEQUENCE</scope>
    <source>
        <strain evidence="4">PB745_01</strain>
        <tissue evidence="4">Gill</tissue>
    </source>
</reference>
<evidence type="ECO:0000256" key="1">
    <source>
        <dbReference type="SAM" id="Coils"/>
    </source>
</evidence>
<evidence type="ECO:0000313" key="4">
    <source>
        <dbReference type="EMBL" id="KAK3881124.1"/>
    </source>
</evidence>
<dbReference type="EMBL" id="JAWQEG010001253">
    <property type="protein sequence ID" value="KAK3881124.1"/>
    <property type="molecule type" value="Genomic_DNA"/>
</dbReference>
<sequence length="188" mass="20625">MSGSSCEDNLSELMDGGGLEDNVSGRYGCGLSGNVMGTGQKEVASFSGGDVQPQRQPKKVGRNKRSMGSVAALTSTRQPSSHTANHPAPAPRKRQPKVSHASLTEEQRSQRIKGINRVSAQTYREKEKNELLRLEQREDCLNIQKQKLQRKAEGLQQLRDKMEMFTHTFFTEHMGSDMGSSSSGGGGW</sequence>
<organism evidence="4 5">
    <name type="scientific">Petrolisthes cinctipes</name>
    <name type="common">Flat porcelain crab</name>
    <dbReference type="NCBI Taxonomy" id="88211"/>
    <lineage>
        <taxon>Eukaryota</taxon>
        <taxon>Metazoa</taxon>
        <taxon>Ecdysozoa</taxon>
        <taxon>Arthropoda</taxon>
        <taxon>Crustacea</taxon>
        <taxon>Multicrustacea</taxon>
        <taxon>Malacostraca</taxon>
        <taxon>Eumalacostraca</taxon>
        <taxon>Eucarida</taxon>
        <taxon>Decapoda</taxon>
        <taxon>Pleocyemata</taxon>
        <taxon>Anomura</taxon>
        <taxon>Galatheoidea</taxon>
        <taxon>Porcellanidae</taxon>
        <taxon>Petrolisthes</taxon>
    </lineage>
</organism>
<dbReference type="SMART" id="SM00338">
    <property type="entry name" value="BRLZ"/>
    <property type="match status" value="1"/>
</dbReference>
<dbReference type="Gene3D" id="1.20.5.170">
    <property type="match status" value="1"/>
</dbReference>
<evidence type="ECO:0000256" key="2">
    <source>
        <dbReference type="SAM" id="MobiDB-lite"/>
    </source>
</evidence>
<keyword evidence="1" id="KW-0175">Coiled coil</keyword>
<feature type="compositionally biased region" description="Basic residues" evidence="2">
    <location>
        <begin position="56"/>
        <end position="65"/>
    </location>
</feature>
<evidence type="ECO:0000313" key="5">
    <source>
        <dbReference type="Proteomes" id="UP001286313"/>
    </source>
</evidence>
<accession>A0AAE1KQQ4</accession>
<dbReference type="InterPro" id="IPR004827">
    <property type="entry name" value="bZIP"/>
</dbReference>
<evidence type="ECO:0000259" key="3">
    <source>
        <dbReference type="SMART" id="SM00338"/>
    </source>
</evidence>
<name>A0AAE1KQQ4_PETCI</name>